<accession>A0A8S5NJR9</accession>
<reference evidence="1" key="1">
    <citation type="journal article" date="2021" name="Proc. Natl. Acad. Sci. U.S.A.">
        <title>A Catalog of Tens of Thousands of Viruses from Human Metagenomes Reveals Hidden Associations with Chronic Diseases.</title>
        <authorList>
            <person name="Tisza M.J."/>
            <person name="Buck C.B."/>
        </authorList>
    </citation>
    <scope>NUCLEOTIDE SEQUENCE</scope>
    <source>
        <strain evidence="1">CtVqj4</strain>
    </source>
</reference>
<dbReference type="EMBL" id="BK015189">
    <property type="protein sequence ID" value="DAD95053.1"/>
    <property type="molecule type" value="Genomic_DNA"/>
</dbReference>
<dbReference type="Pfam" id="PF10844">
    <property type="entry name" value="DUF2577"/>
    <property type="match status" value="1"/>
</dbReference>
<organism evidence="1">
    <name type="scientific">Siphoviridae sp. ctVqj4</name>
    <dbReference type="NCBI Taxonomy" id="2826359"/>
    <lineage>
        <taxon>Viruses</taxon>
        <taxon>Duplodnaviria</taxon>
        <taxon>Heunggongvirae</taxon>
        <taxon>Uroviricota</taxon>
        <taxon>Caudoviricetes</taxon>
    </lineage>
</organism>
<evidence type="ECO:0000313" key="1">
    <source>
        <dbReference type="EMBL" id="DAD95053.1"/>
    </source>
</evidence>
<dbReference type="InterPro" id="IPR022555">
    <property type="entry name" value="DUF2577"/>
</dbReference>
<proteinExistence type="predicted"/>
<sequence length="139" mass="15028">MEDWATQLAREFRSRDNPNTIGPIIGTIVSPPPDLNISILEGQVFITKCYVLDYVLNDYTRTISIPTTTAMGTGVTNAVNDGGDHATAHSHSVLLQSIALSLVQVVFNDTLKVGDQVLLIPTGDNQVYFLVGKVTLLEG</sequence>
<protein>
    <recommendedName>
        <fullName evidence="2">DUF2577 domain-containing protein</fullName>
    </recommendedName>
</protein>
<name>A0A8S5NJR9_9CAUD</name>
<evidence type="ECO:0008006" key="2">
    <source>
        <dbReference type="Google" id="ProtNLM"/>
    </source>
</evidence>